<accession>A0A218NMD2</accession>
<dbReference type="PANTHER" id="PTHR42849">
    <property type="entry name" value="N-ACETYLNEURAMINATE LYASE"/>
    <property type="match status" value="1"/>
</dbReference>
<dbReference type="PRINTS" id="PR00146">
    <property type="entry name" value="DHPICSNTHASE"/>
</dbReference>
<evidence type="ECO:0000256" key="2">
    <source>
        <dbReference type="PIRSR" id="PIRSR001365-2"/>
    </source>
</evidence>
<dbReference type="Pfam" id="PF00701">
    <property type="entry name" value="DHDPS"/>
    <property type="match status" value="1"/>
</dbReference>
<dbReference type="Gene3D" id="3.20.20.70">
    <property type="entry name" value="Aldolase class I"/>
    <property type="match status" value="1"/>
</dbReference>
<dbReference type="GeneID" id="33313856"/>
<dbReference type="Proteomes" id="UP000197679">
    <property type="component" value="Chromosome"/>
</dbReference>
<dbReference type="PANTHER" id="PTHR42849:SF1">
    <property type="entry name" value="N-ACETYLNEURAMINATE LYASE"/>
    <property type="match status" value="1"/>
</dbReference>
<sequence>MLYQHRKYGMVTPTVTLLRQGSIDLDAVKSLMQFLKKSGAKGAFIAGSTGNAPMLSLNEHKEVIKQYIKYAKEEHLATFVGIGRDSIDETVAMGEYSIELGADKLVAVTPYYMKEDQKQMHAYYSELLSKLDSEVLIYNIPSLTGNNIEAETVAKLAEENSNLIGIKSTNADFDQFQKLIYYTDNDFLVFQGYDHLLLPSLELGASGGVCGTTNLTDIAEKLYESYNRKEPAKSIKLHKQLSSIYHMLEPYEFPAVYNAMFYKTIMGTEIAKEPELFGNLSKKEASLLSKKLSGLL</sequence>
<name>A0A218NMD2_9ARCH</name>
<dbReference type="OrthoDB" id="33636at2157"/>
<dbReference type="InterPro" id="IPR002220">
    <property type="entry name" value="DapA-like"/>
</dbReference>
<evidence type="ECO:0000313" key="3">
    <source>
        <dbReference type="EMBL" id="ASI13629.1"/>
    </source>
</evidence>
<keyword evidence="4" id="KW-1185">Reference proteome</keyword>
<evidence type="ECO:0000256" key="1">
    <source>
        <dbReference type="PIRSR" id="PIRSR001365-1"/>
    </source>
</evidence>
<dbReference type="GO" id="GO:0008747">
    <property type="term" value="F:N-acetylneuraminate lyase activity"/>
    <property type="evidence" value="ECO:0007669"/>
    <property type="project" value="TreeGrafter"/>
</dbReference>
<dbReference type="KEGG" id="marh:Mia14_0299"/>
<dbReference type="GO" id="GO:0005829">
    <property type="term" value="C:cytosol"/>
    <property type="evidence" value="ECO:0007669"/>
    <property type="project" value="TreeGrafter"/>
</dbReference>
<gene>
    <name evidence="3" type="ORF">Mia14_0299</name>
</gene>
<dbReference type="SMART" id="SM01130">
    <property type="entry name" value="DHDPS"/>
    <property type="match status" value="1"/>
</dbReference>
<dbReference type="EMBL" id="CP019964">
    <property type="protein sequence ID" value="ASI13629.1"/>
    <property type="molecule type" value="Genomic_DNA"/>
</dbReference>
<protein>
    <submittedName>
        <fullName evidence="3">4-hydroxy-tetrahydrodipicolinate synthase</fullName>
    </submittedName>
</protein>
<reference evidence="3 4" key="1">
    <citation type="journal article" date="2017" name="Nat. Commun.">
        <title>'ARMAN' archaea depend on association with euryarchaeal host in culture and in situ.</title>
        <authorList>
            <person name="Golyshina O."/>
            <person name="Toshchakov S."/>
            <person name="Makarova K."/>
            <person name="Gavrilov S."/>
            <person name="Korzhenkov A."/>
            <person name="La Cono V."/>
            <person name="Arcadi E."/>
            <person name="Nechitaylo T."/>
            <person name="Ferrer M."/>
            <person name="Kublanov I."/>
            <person name="Wolf Y."/>
            <person name="Yakimov M."/>
            <person name="Golyshin P."/>
            <person name="Slesarev A."/>
            <person name="Kozyavkin S."/>
        </authorList>
    </citation>
    <scope>NUCLEOTIDE SEQUENCE [LARGE SCALE GENOMIC DNA]</scope>
    <source>
        <strain evidence="3 4">Mia14</strain>
    </source>
</reference>
<dbReference type="InterPro" id="IPR013785">
    <property type="entry name" value="Aldolase_TIM"/>
</dbReference>
<feature type="active site" description="Schiff-base intermediate with substrate" evidence="1">
    <location>
        <position position="167"/>
    </location>
</feature>
<organism evidence="3 4">
    <name type="scientific">Candidatus Mancarchaeum acidiphilum</name>
    <dbReference type="NCBI Taxonomy" id="1920749"/>
    <lineage>
        <taxon>Archaea</taxon>
        <taxon>Candidatus Micrarchaeota</taxon>
        <taxon>Candidatus Mancarchaeum</taxon>
    </lineage>
</organism>
<evidence type="ECO:0000313" key="4">
    <source>
        <dbReference type="Proteomes" id="UP000197679"/>
    </source>
</evidence>
<dbReference type="GO" id="GO:0008675">
    <property type="term" value="F:2-dehydro-3-deoxy-phosphogluconate aldolase activity"/>
    <property type="evidence" value="ECO:0007669"/>
    <property type="project" value="UniProtKB-ARBA"/>
</dbReference>
<feature type="binding site" evidence="2">
    <location>
        <position position="49"/>
    </location>
    <ligand>
        <name>pyruvate</name>
        <dbReference type="ChEBI" id="CHEBI:15361"/>
    </ligand>
</feature>
<dbReference type="GO" id="GO:0019262">
    <property type="term" value="P:N-acetylneuraminate catabolic process"/>
    <property type="evidence" value="ECO:0007669"/>
    <property type="project" value="TreeGrafter"/>
</dbReference>
<dbReference type="PIRSF" id="PIRSF001365">
    <property type="entry name" value="DHDPS"/>
    <property type="match status" value="1"/>
</dbReference>
<dbReference type="RefSeq" id="WP_088819791.1">
    <property type="nucleotide sequence ID" value="NZ_CP019964.1"/>
</dbReference>
<dbReference type="AlphaFoldDB" id="A0A218NMD2"/>
<proteinExistence type="predicted"/>
<feature type="active site" description="Proton donor/acceptor" evidence="1">
    <location>
        <position position="138"/>
    </location>
</feature>
<feature type="binding site" evidence="2">
    <location>
        <position position="209"/>
    </location>
    <ligand>
        <name>pyruvate</name>
        <dbReference type="ChEBI" id="CHEBI:15361"/>
    </ligand>
</feature>
<dbReference type="CDD" id="cd00408">
    <property type="entry name" value="DHDPS-like"/>
    <property type="match status" value="1"/>
</dbReference>
<dbReference type="SUPFAM" id="SSF51569">
    <property type="entry name" value="Aldolase"/>
    <property type="match status" value="1"/>
</dbReference>